<dbReference type="PANTHER" id="PTHR12550:SF70">
    <property type="entry name" value="JIL-1 ANCHORING AND STABILIZING PROTEIN, ISOFORM A"/>
    <property type="match status" value="1"/>
</dbReference>
<comment type="subcellular location">
    <subcellularLocation>
        <location evidence="1">Nucleus</location>
    </subcellularLocation>
</comment>
<dbReference type="FunFam" id="1.25.40.90:FF:000037">
    <property type="entry name" value="Enhancer of ag-4 2"/>
    <property type="match status" value="1"/>
</dbReference>
<feature type="compositionally biased region" description="Polar residues" evidence="8">
    <location>
        <begin position="387"/>
        <end position="400"/>
    </location>
</feature>
<feature type="region of interest" description="Disordered" evidence="8">
    <location>
        <begin position="638"/>
        <end position="695"/>
    </location>
</feature>
<feature type="region of interest" description="Disordered" evidence="8">
    <location>
        <begin position="179"/>
        <end position="204"/>
    </location>
</feature>
<gene>
    <name evidence="11" type="ORF">M6B38_121480</name>
    <name evidence="12" type="ORF">M6B38_278545</name>
</gene>
<feature type="region of interest" description="Disordered" evidence="8">
    <location>
        <begin position="1444"/>
        <end position="1465"/>
    </location>
</feature>
<feature type="compositionally biased region" description="Pro residues" evidence="8">
    <location>
        <begin position="1213"/>
        <end position="1264"/>
    </location>
</feature>
<evidence type="ECO:0000313" key="13">
    <source>
        <dbReference type="Proteomes" id="UP001140949"/>
    </source>
</evidence>
<dbReference type="SUPFAM" id="SSF63748">
    <property type="entry name" value="Tudor/PWWP/MBT"/>
    <property type="match status" value="1"/>
</dbReference>
<dbReference type="InterPro" id="IPR006569">
    <property type="entry name" value="CID_dom"/>
</dbReference>
<dbReference type="Pfam" id="PF00855">
    <property type="entry name" value="PWWP"/>
    <property type="match status" value="1"/>
</dbReference>
<feature type="region of interest" description="Disordered" evidence="8">
    <location>
        <begin position="1480"/>
        <end position="1503"/>
    </location>
</feature>
<evidence type="ECO:0000256" key="7">
    <source>
        <dbReference type="ARBA" id="ARBA00023242"/>
    </source>
</evidence>
<feature type="region of interest" description="Disordered" evidence="8">
    <location>
        <begin position="316"/>
        <end position="434"/>
    </location>
</feature>
<evidence type="ECO:0000256" key="3">
    <source>
        <dbReference type="ARBA" id="ARBA00022664"/>
    </source>
</evidence>
<dbReference type="Proteomes" id="UP001140949">
    <property type="component" value="Unassembled WGS sequence"/>
</dbReference>
<feature type="compositionally biased region" description="Polar residues" evidence="8">
    <location>
        <begin position="407"/>
        <end position="416"/>
    </location>
</feature>
<keyword evidence="2" id="KW-0217">Developmental protein</keyword>
<evidence type="ECO:0000259" key="9">
    <source>
        <dbReference type="PROSITE" id="PS50812"/>
    </source>
</evidence>
<dbReference type="GO" id="GO:0006397">
    <property type="term" value="P:mRNA processing"/>
    <property type="evidence" value="ECO:0007669"/>
    <property type="project" value="UniProtKB-KW"/>
</dbReference>
<dbReference type="InterPro" id="IPR008942">
    <property type="entry name" value="ENTH_VHS"/>
</dbReference>
<evidence type="ECO:0000256" key="8">
    <source>
        <dbReference type="SAM" id="MobiDB-lite"/>
    </source>
</evidence>
<feature type="domain" description="CID" evidence="10">
    <location>
        <begin position="909"/>
        <end position="1050"/>
    </location>
</feature>
<dbReference type="Gene3D" id="1.25.40.90">
    <property type="match status" value="1"/>
</dbReference>
<dbReference type="Pfam" id="PF04818">
    <property type="entry name" value="CID"/>
    <property type="match status" value="1"/>
</dbReference>
<feature type="region of interest" description="Disordered" evidence="8">
    <location>
        <begin position="128"/>
        <end position="156"/>
    </location>
</feature>
<dbReference type="SMART" id="SM00293">
    <property type="entry name" value="PWWP"/>
    <property type="match status" value="1"/>
</dbReference>
<dbReference type="PRINTS" id="PR01217">
    <property type="entry name" value="PRICHEXTENSN"/>
</dbReference>
<evidence type="ECO:0000259" key="10">
    <source>
        <dbReference type="PROSITE" id="PS51391"/>
    </source>
</evidence>
<dbReference type="GO" id="GO:0009908">
    <property type="term" value="P:flower development"/>
    <property type="evidence" value="ECO:0007669"/>
    <property type="project" value="UniProtKB-KW"/>
</dbReference>
<feature type="compositionally biased region" description="Basic and acidic residues" evidence="8">
    <location>
        <begin position="129"/>
        <end position="156"/>
    </location>
</feature>
<dbReference type="PROSITE" id="PS50812">
    <property type="entry name" value="PWWP"/>
    <property type="match status" value="1"/>
</dbReference>
<dbReference type="EMBL" id="JANAVB010011399">
    <property type="protein sequence ID" value="KAJ6837163.1"/>
    <property type="molecule type" value="Genomic_DNA"/>
</dbReference>
<dbReference type="SMART" id="SM00582">
    <property type="entry name" value="RPR"/>
    <property type="match status" value="1"/>
</dbReference>
<feature type="region of interest" description="Disordered" evidence="8">
    <location>
        <begin position="1193"/>
        <end position="1287"/>
    </location>
</feature>
<evidence type="ECO:0000256" key="5">
    <source>
        <dbReference type="ARBA" id="ARBA00023089"/>
    </source>
</evidence>
<evidence type="ECO:0000256" key="1">
    <source>
        <dbReference type="ARBA" id="ARBA00004123"/>
    </source>
</evidence>
<feature type="compositionally biased region" description="Polar residues" evidence="8">
    <location>
        <begin position="1480"/>
        <end position="1498"/>
    </location>
</feature>
<feature type="compositionally biased region" description="Pro residues" evidence="8">
    <location>
        <begin position="1271"/>
        <end position="1282"/>
    </location>
</feature>
<name>A0AAX6HZ14_IRIPA</name>
<evidence type="ECO:0000256" key="6">
    <source>
        <dbReference type="ARBA" id="ARBA00023163"/>
    </source>
</evidence>
<keyword evidence="7" id="KW-0539">Nucleus</keyword>
<keyword evidence="4" id="KW-0805">Transcription regulation</keyword>
<dbReference type="PANTHER" id="PTHR12550">
    <property type="entry name" value="HEPATOMA-DERIVED GROWTH FACTOR-RELATED"/>
    <property type="match status" value="1"/>
</dbReference>
<evidence type="ECO:0000313" key="12">
    <source>
        <dbReference type="EMBL" id="KAJ6846078.1"/>
    </source>
</evidence>
<comment type="caution">
    <text evidence="12">The sequence shown here is derived from an EMBL/GenBank/DDBJ whole genome shotgun (WGS) entry which is preliminary data.</text>
</comment>
<reference evidence="12" key="1">
    <citation type="journal article" date="2023" name="GigaByte">
        <title>Genome assembly of the bearded iris, Iris pallida Lam.</title>
        <authorList>
            <person name="Bruccoleri R.E."/>
            <person name="Oakeley E.J."/>
            <person name="Faust A.M.E."/>
            <person name="Altorfer M."/>
            <person name="Dessus-Babus S."/>
            <person name="Burckhardt D."/>
            <person name="Oertli M."/>
            <person name="Naumann U."/>
            <person name="Petersen F."/>
            <person name="Wong J."/>
        </authorList>
    </citation>
    <scope>NUCLEOTIDE SEQUENCE</scope>
    <source>
        <strain evidence="12">GSM-AAB239-AS_SAM_17_03QT</strain>
    </source>
</reference>
<feature type="compositionally biased region" description="Basic and acidic residues" evidence="8">
    <location>
        <begin position="651"/>
        <end position="664"/>
    </location>
</feature>
<evidence type="ECO:0000313" key="11">
    <source>
        <dbReference type="EMBL" id="KAJ6837163.1"/>
    </source>
</evidence>
<accession>A0AAX6HZ14</accession>
<keyword evidence="13" id="KW-1185">Reference proteome</keyword>
<evidence type="ECO:0000256" key="2">
    <source>
        <dbReference type="ARBA" id="ARBA00022473"/>
    </source>
</evidence>
<dbReference type="PROSITE" id="PS51391">
    <property type="entry name" value="CID"/>
    <property type="match status" value="1"/>
</dbReference>
<organism evidence="12 13">
    <name type="scientific">Iris pallida</name>
    <name type="common">Sweet iris</name>
    <dbReference type="NCBI Taxonomy" id="29817"/>
    <lineage>
        <taxon>Eukaryota</taxon>
        <taxon>Viridiplantae</taxon>
        <taxon>Streptophyta</taxon>
        <taxon>Embryophyta</taxon>
        <taxon>Tracheophyta</taxon>
        <taxon>Spermatophyta</taxon>
        <taxon>Magnoliopsida</taxon>
        <taxon>Liliopsida</taxon>
        <taxon>Asparagales</taxon>
        <taxon>Iridaceae</taxon>
        <taxon>Iridoideae</taxon>
        <taxon>Irideae</taxon>
        <taxon>Iris</taxon>
    </lineage>
</organism>
<keyword evidence="5" id="KW-0287">Flowering</keyword>
<dbReference type="GO" id="GO:0005634">
    <property type="term" value="C:nucleus"/>
    <property type="evidence" value="ECO:0007669"/>
    <property type="project" value="UniProtKB-SubCell"/>
</dbReference>
<keyword evidence="3" id="KW-0507">mRNA processing</keyword>
<evidence type="ECO:0000256" key="4">
    <source>
        <dbReference type="ARBA" id="ARBA00023015"/>
    </source>
</evidence>
<keyword evidence="6" id="KW-0804">Transcription</keyword>
<proteinExistence type="predicted"/>
<dbReference type="InterPro" id="IPR000313">
    <property type="entry name" value="PWWP_dom"/>
</dbReference>
<sequence length="1526" mass="166633">MAPGRKKGGNKGKAKDQLAMGDLVLAKVKGYPWWPAQVSNPKNWDRSPDPRKHFVEFFGTGEIGFVAPADIQLFTNESKNKVLGRRQGKSFKNFSQAVEEICEAFEELQQESSGALGKTIDTSEAAIEDAEHQETHDKSYSEDNEERFEKENTEECSVDDLHPLKRCSQNRKGTATIAKPRGLHGTESPVLSDGNRNRESSDCVRMPKKGKNQIVELSSATSMAKKDDHASPTPDVNEEAVVEAVTNGSTSRGKQAYCNSEVHTDLVDHDQQRCTGNLSIDVENADDVHNLEEKDIEIDVVAHETKLKAESSLKVMKSNIPHNRTKNTSIKEKKQLGDGENLITVSNGAKESADNSRRSSTGTNSGKSLKSLEKSKTVASGKVASHGLQNKGKSNTLNTKVTKRLSSDLQGNNSHLRNIKHKTSNAENSRPAKRSKIAVEVDTVNKNPMKSDSSHLISRNEGDKAVKAKSCTISGKDEIHMTSTGETQNERSHIAVNEAVLPLSKRRHWALESTSVSATKSATHKTGRSPGIMKDSISISDNDRSPITHVQSRRRSFRFDDDDDEEVHRTPVHTASASILISTHSNDQVVESCRDNTIKATNAVIVNQEFKRDDTYLSDQNLSVKEDHNAHNPLEIKIENDSGPQILHSPKKQESQKSSIENEKPTVASPKISVDLGRTAKSTEHKSIKSQVRSSASLPIKKVEVSSLKSSLQDSEILNHTHNQVNTIKSRSFSTPEKTNVKAKSNSEIGGMMDNRSNINFSAEPNIEKDALSDKRSDDANDDKAVKLSLASKLSDSENSMKNLIAAAQAKRRLAQSMSQLHDSTVPIVTTPPMVSGRSPSPVAVVHPIPLDTSFNKDGKGLCPSTSFASPSAPCRQHTATNRIDHEEYGSKASPACRQFGGSLSGGTEAAIARDALEGMLETLSRTKESIGRATRLAINCAKYGIASEVVELLIRKLESEPSLHRRIDLFFLVDSITQCSHSHKGIAGASYIPTVQAALPRLLGAAAPPGVGAQENRRQCLKVLRLWLERKILPETHLRRYMDDIEVPNDDLSAGCFLRRPSRAERSVDDPIREMEGMFVDEYGSNATIQLPGLLTITSNMFEVEDEDDISTDLCKRTGKQSQVEVDSIPEEQDNCGLRTGGRYPCSLDVDGEQMEDMATSLKDENAILRNGSLEMGSQYQTFSTAMQSIFDNQNEFPPLPPGSPPLSLDSPLPPLPLDSPPPLPPLPSSPPPLPPPPPTSSPPLSPSPPPPPPPPPPLPPGLLPLQSLPNPPLPASPPPSLYISAAHDYSRDPSGNQLQISGNAFHGLGNAALKGDMVLQQHASFLTTGNCNTQPTPGFTSLRPFEYGHNNMYPAPQASNTIQQFQQGSGSFHQRPYCPLPAQAPPSHPLPTAQAPASHFPYVKPIAQQNVQQSYNPYTMSSHPDSRRQYGIDEQWLAHTSEISPDNPQNAWVGGRRGQQSSGVPFAKEGYLRQNIERPSSQSVSFQHPRTTSMPSGASVPGHRYPQMLPCRPDGPALNCWRPV</sequence>
<feature type="region of interest" description="Disordered" evidence="8">
    <location>
        <begin position="520"/>
        <end position="550"/>
    </location>
</feature>
<protein>
    <submittedName>
        <fullName evidence="12">ENHANCER OF AG-4 protein 2-like isoform X1</fullName>
    </submittedName>
</protein>
<feature type="domain" description="PWWP" evidence="9">
    <location>
        <begin position="20"/>
        <end position="77"/>
    </location>
</feature>
<dbReference type="EMBL" id="JANAVB010005599">
    <property type="protein sequence ID" value="KAJ6846078.1"/>
    <property type="molecule type" value="Genomic_DNA"/>
</dbReference>
<dbReference type="Gene3D" id="2.30.30.140">
    <property type="match status" value="1"/>
</dbReference>
<reference evidence="12" key="2">
    <citation type="submission" date="2023-04" db="EMBL/GenBank/DDBJ databases">
        <authorList>
            <person name="Bruccoleri R.E."/>
            <person name="Oakeley E.J."/>
            <person name="Faust A.-M."/>
            <person name="Dessus-Babus S."/>
            <person name="Altorfer M."/>
            <person name="Burckhardt D."/>
            <person name="Oertli M."/>
            <person name="Naumann U."/>
            <person name="Petersen F."/>
            <person name="Wong J."/>
        </authorList>
    </citation>
    <scope>NUCLEOTIDE SEQUENCE</scope>
    <source>
        <strain evidence="12">GSM-AAB239-AS_SAM_17_03QT</strain>
        <tissue evidence="12">Leaf</tissue>
    </source>
</reference>